<keyword evidence="2" id="KW-1185">Reference proteome</keyword>
<proteinExistence type="predicted"/>
<protein>
    <submittedName>
        <fullName evidence="1">Uncharacterized protein</fullName>
    </submittedName>
</protein>
<accession>A0A1Y1Y2H0</accession>
<dbReference type="AlphaFoldDB" id="A0A1Y1Y2H0"/>
<dbReference type="InParanoid" id="A0A1Y1Y2H0"/>
<reference evidence="1 2" key="1">
    <citation type="submission" date="2016-07" db="EMBL/GenBank/DDBJ databases">
        <title>Pervasive Adenine N6-methylation of Active Genes in Fungi.</title>
        <authorList>
            <consortium name="DOE Joint Genome Institute"/>
            <person name="Mondo S.J."/>
            <person name="Dannebaum R.O."/>
            <person name="Kuo R.C."/>
            <person name="Labutti K."/>
            <person name="Haridas S."/>
            <person name="Kuo A."/>
            <person name="Salamov A."/>
            <person name="Ahrendt S.R."/>
            <person name="Lipzen A."/>
            <person name="Sullivan W."/>
            <person name="Andreopoulos W.B."/>
            <person name="Clum A."/>
            <person name="Lindquist E."/>
            <person name="Daum C."/>
            <person name="Ramamoorthy G.K."/>
            <person name="Gryganskyi A."/>
            <person name="Culley D."/>
            <person name="Magnuson J.K."/>
            <person name="James T.Y."/>
            <person name="O'Malley M.A."/>
            <person name="Stajich J.E."/>
            <person name="Spatafora J.W."/>
            <person name="Visel A."/>
            <person name="Grigoriev I.V."/>
        </authorList>
    </citation>
    <scope>NUCLEOTIDE SEQUENCE [LARGE SCALE GENOMIC DNA]</scope>
    <source>
        <strain evidence="1 2">CBS 931.73</strain>
    </source>
</reference>
<evidence type="ECO:0000313" key="1">
    <source>
        <dbReference type="EMBL" id="ORX92169.1"/>
    </source>
</evidence>
<organism evidence="1 2">
    <name type="scientific">Basidiobolus meristosporus CBS 931.73</name>
    <dbReference type="NCBI Taxonomy" id="1314790"/>
    <lineage>
        <taxon>Eukaryota</taxon>
        <taxon>Fungi</taxon>
        <taxon>Fungi incertae sedis</taxon>
        <taxon>Zoopagomycota</taxon>
        <taxon>Entomophthoromycotina</taxon>
        <taxon>Basidiobolomycetes</taxon>
        <taxon>Basidiobolales</taxon>
        <taxon>Basidiobolaceae</taxon>
        <taxon>Basidiobolus</taxon>
    </lineage>
</organism>
<gene>
    <name evidence="1" type="ORF">K493DRAFT_226358</name>
</gene>
<dbReference type="Proteomes" id="UP000193498">
    <property type="component" value="Unassembled WGS sequence"/>
</dbReference>
<name>A0A1Y1Y2H0_9FUNG</name>
<sequence>MVAKFVSAIQWEALQKPAARWFDLSFIPIHKFNNQPACQKCYKSLPESPLASPC</sequence>
<dbReference type="EMBL" id="MCFE01000289">
    <property type="protein sequence ID" value="ORX92169.1"/>
    <property type="molecule type" value="Genomic_DNA"/>
</dbReference>
<comment type="caution">
    <text evidence="1">The sequence shown here is derived from an EMBL/GenBank/DDBJ whole genome shotgun (WGS) entry which is preliminary data.</text>
</comment>
<evidence type="ECO:0000313" key="2">
    <source>
        <dbReference type="Proteomes" id="UP000193498"/>
    </source>
</evidence>